<feature type="chain" id="PRO_5017254890" evidence="1">
    <location>
        <begin position="29"/>
        <end position="247"/>
    </location>
</feature>
<keyword evidence="1" id="KW-0732">Signal</keyword>
<dbReference type="AlphaFoldDB" id="A0A399RG37"/>
<name>A0A399RG37_9PROT</name>
<accession>A0A399RG37</accession>
<comment type="caution">
    <text evidence="2">The sequence shown here is derived from an EMBL/GenBank/DDBJ whole genome shotgun (WGS) entry which is preliminary data.</text>
</comment>
<keyword evidence="3" id="KW-1185">Reference proteome</keyword>
<proteinExistence type="predicted"/>
<reference evidence="2 3" key="1">
    <citation type="submission" date="2018-08" db="EMBL/GenBank/DDBJ databases">
        <title>Henriciella mobilis sp. nov., isolated from seawater.</title>
        <authorList>
            <person name="Cheng H."/>
            <person name="Wu Y.-H."/>
            <person name="Xu X.-W."/>
            <person name="Guo L.-L."/>
        </authorList>
    </citation>
    <scope>NUCLEOTIDE SEQUENCE [LARGE SCALE GENOMIC DNA]</scope>
    <source>
        <strain evidence="2 3">CCUG67844</strain>
    </source>
</reference>
<dbReference type="RefSeq" id="WP_119453880.1">
    <property type="nucleotide sequence ID" value="NZ_QWGA01000006.1"/>
</dbReference>
<dbReference type="EMBL" id="QWGA01000006">
    <property type="protein sequence ID" value="RIJ29474.1"/>
    <property type="molecule type" value="Genomic_DNA"/>
</dbReference>
<feature type="signal peptide" evidence="1">
    <location>
        <begin position="1"/>
        <end position="28"/>
    </location>
</feature>
<sequence length="247" mass="27171">MSAVLSAALRAVFAITVAALLICNAADAQNTSSVSGPTVSAGDRSVEYRLGWIPGEEGVGDNFAHRVDFGAALNERTAFKVFANFEDRPGADPRFDNLNAEYLIELSPENAPVWQTGIRFDARLSNGPDPERIGFNWLNQWRLSDRLRARAQFIATRQFGETASRAVAFELRSSLIWQATEQYDISLLSFTNLGDSDDFGMDGQVQELGPTLSGDLPNGFGWTVGTLFGLTDEAPDQDFRFWVSKSF</sequence>
<organism evidence="2 3">
    <name type="scientific">Henriciella algicola</name>
    <dbReference type="NCBI Taxonomy" id="1608422"/>
    <lineage>
        <taxon>Bacteria</taxon>
        <taxon>Pseudomonadati</taxon>
        <taxon>Pseudomonadota</taxon>
        <taxon>Alphaproteobacteria</taxon>
        <taxon>Hyphomonadales</taxon>
        <taxon>Hyphomonadaceae</taxon>
        <taxon>Henriciella</taxon>
    </lineage>
</organism>
<evidence type="ECO:0000256" key="1">
    <source>
        <dbReference type="SAM" id="SignalP"/>
    </source>
</evidence>
<evidence type="ECO:0000313" key="2">
    <source>
        <dbReference type="EMBL" id="RIJ29474.1"/>
    </source>
</evidence>
<gene>
    <name evidence="2" type="ORF">D1222_08710</name>
</gene>
<dbReference type="Proteomes" id="UP000265845">
    <property type="component" value="Unassembled WGS sequence"/>
</dbReference>
<evidence type="ECO:0000313" key="3">
    <source>
        <dbReference type="Proteomes" id="UP000265845"/>
    </source>
</evidence>
<protein>
    <submittedName>
        <fullName evidence="2">Uncharacterized protein</fullName>
    </submittedName>
</protein>
<dbReference type="OrthoDB" id="7628647at2"/>